<dbReference type="RefSeq" id="WP_066061397.1">
    <property type="nucleotide sequence ID" value="NZ_CP013015.1"/>
</dbReference>
<comment type="catalytic activity">
    <reaction evidence="21">
        <text>(6R)-5,10-methylenetetrahydrofolyl-(gamma-L-Glu)(n) + L-glutamate + ATP = (6R)-5,10-methylenetetrahydrofolyl-(gamma-L-Glu)(n+1) + ADP + phosphate + H(+)</text>
        <dbReference type="Rhea" id="RHEA:51912"/>
        <dbReference type="Rhea" id="RHEA-COMP:13257"/>
        <dbReference type="Rhea" id="RHEA-COMP:13258"/>
        <dbReference type="ChEBI" id="CHEBI:15378"/>
        <dbReference type="ChEBI" id="CHEBI:29985"/>
        <dbReference type="ChEBI" id="CHEBI:30616"/>
        <dbReference type="ChEBI" id="CHEBI:43474"/>
        <dbReference type="ChEBI" id="CHEBI:136572"/>
        <dbReference type="ChEBI" id="CHEBI:456216"/>
        <dbReference type="EC" id="6.3.2.17"/>
    </reaction>
</comment>
<dbReference type="EC" id="6.3.2.12" evidence="7"/>
<dbReference type="AlphaFoldDB" id="A0A7U4THW6"/>
<comment type="function">
    <text evidence="2">Functions in two distinct reactions of the de novo folate biosynthetic pathway. Catalyzes the addition of a glutamate residue to dihydropteroate (7,8-dihydropteroate or H2Pte) to form dihydrofolate (7,8-dihydrofolate monoglutamate or H2Pte-Glu). Also catalyzes successive additions of L-glutamate to tetrahydrofolate or 10-formyltetrahydrofolate or 5,10-methylenetetrahydrofolate, leading to folylpolyglutamate derivatives.</text>
</comment>
<organism evidence="26 27">
    <name type="scientific">Desulfofervidus auxilii</name>
    <dbReference type="NCBI Taxonomy" id="1621989"/>
    <lineage>
        <taxon>Bacteria</taxon>
        <taxon>Pseudomonadati</taxon>
        <taxon>Thermodesulfobacteriota</taxon>
        <taxon>Candidatus Desulfofervidia</taxon>
        <taxon>Candidatus Desulfofervidales</taxon>
        <taxon>Candidatus Desulfofervidaceae</taxon>
        <taxon>Candidatus Desulfofervidus</taxon>
    </lineage>
</organism>
<dbReference type="InterPro" id="IPR036615">
    <property type="entry name" value="Mur_ligase_C_dom_sf"/>
</dbReference>
<evidence type="ECO:0000256" key="3">
    <source>
        <dbReference type="ARBA" id="ARBA00004799"/>
    </source>
</evidence>
<dbReference type="OrthoDB" id="9809356at2"/>
<dbReference type="KEGG" id="daw:HS1_000847"/>
<dbReference type="Pfam" id="PF02875">
    <property type="entry name" value="Mur_ligase_C"/>
    <property type="match status" value="1"/>
</dbReference>
<evidence type="ECO:0000256" key="14">
    <source>
        <dbReference type="ARBA" id="ARBA00022842"/>
    </source>
</evidence>
<proteinExistence type="inferred from homology"/>
<dbReference type="PANTHER" id="PTHR11136:SF0">
    <property type="entry name" value="DIHYDROFOLATE SYNTHETASE-RELATED"/>
    <property type="match status" value="1"/>
</dbReference>
<comment type="cofactor">
    <cofactor evidence="1">
        <name>Mg(2+)</name>
        <dbReference type="ChEBI" id="CHEBI:18420"/>
    </cofactor>
</comment>
<keyword evidence="27" id="KW-1185">Reference proteome</keyword>
<comment type="pathway">
    <text evidence="4">Cofactor biosynthesis; tetrahydrofolylpolyglutamate biosynthesis.</text>
</comment>
<dbReference type="InterPro" id="IPR036565">
    <property type="entry name" value="Mur-like_cat_sf"/>
</dbReference>
<keyword evidence="15" id="KW-0289">Folate biosynthesis</keyword>
<evidence type="ECO:0000256" key="23">
    <source>
        <dbReference type="PIRNR" id="PIRNR001563"/>
    </source>
</evidence>
<keyword evidence="14" id="KW-0460">Magnesium</keyword>
<evidence type="ECO:0000256" key="6">
    <source>
        <dbReference type="ARBA" id="ARBA00011245"/>
    </source>
</evidence>
<evidence type="ECO:0000256" key="19">
    <source>
        <dbReference type="ARBA" id="ARBA00047493"/>
    </source>
</evidence>
<dbReference type="GO" id="GO:0004326">
    <property type="term" value="F:tetrahydrofolylpolyglutamate synthase activity"/>
    <property type="evidence" value="ECO:0007669"/>
    <property type="project" value="UniProtKB-EC"/>
</dbReference>
<evidence type="ECO:0000256" key="22">
    <source>
        <dbReference type="ARBA" id="ARBA00049161"/>
    </source>
</evidence>
<dbReference type="GO" id="GO:0046654">
    <property type="term" value="P:tetrahydrofolate biosynthetic process"/>
    <property type="evidence" value="ECO:0007669"/>
    <property type="project" value="UniProtKB-UniPathway"/>
</dbReference>
<protein>
    <recommendedName>
        <fullName evidence="9">Dihydrofolate synthase/folylpolyglutamate synthase</fullName>
        <ecNumber evidence="7">6.3.2.12</ecNumber>
        <ecNumber evidence="8">6.3.2.17</ecNumber>
    </recommendedName>
    <alternativeName>
        <fullName evidence="18">Folylpoly-gamma-glutamate synthetase-dihydrofolate synthetase</fullName>
    </alternativeName>
    <alternativeName>
        <fullName evidence="16">Folylpolyglutamate synthetase</fullName>
    </alternativeName>
    <alternativeName>
        <fullName evidence="17">Tetrahydrofolylpolyglutamate synthase</fullName>
    </alternativeName>
</protein>
<evidence type="ECO:0000256" key="11">
    <source>
        <dbReference type="ARBA" id="ARBA00022723"/>
    </source>
</evidence>
<comment type="catalytic activity">
    <reaction evidence="22">
        <text>7,8-dihydropteroate + L-glutamate + ATP = 7,8-dihydrofolate + ADP + phosphate + H(+)</text>
        <dbReference type="Rhea" id="RHEA:23584"/>
        <dbReference type="ChEBI" id="CHEBI:15378"/>
        <dbReference type="ChEBI" id="CHEBI:17839"/>
        <dbReference type="ChEBI" id="CHEBI:29985"/>
        <dbReference type="ChEBI" id="CHEBI:30616"/>
        <dbReference type="ChEBI" id="CHEBI:43474"/>
        <dbReference type="ChEBI" id="CHEBI:57451"/>
        <dbReference type="ChEBI" id="CHEBI:456216"/>
        <dbReference type="EC" id="6.3.2.12"/>
    </reaction>
</comment>
<dbReference type="FunFam" id="3.40.1190.10:FF:000004">
    <property type="entry name" value="Dihydrofolate synthase/folylpolyglutamate synthase"/>
    <property type="match status" value="1"/>
</dbReference>
<dbReference type="GO" id="GO:0005524">
    <property type="term" value="F:ATP binding"/>
    <property type="evidence" value="ECO:0007669"/>
    <property type="project" value="UniProtKB-KW"/>
</dbReference>
<dbReference type="Gene3D" id="3.40.1190.10">
    <property type="entry name" value="Mur-like, catalytic domain"/>
    <property type="match status" value="1"/>
</dbReference>
<dbReference type="InterPro" id="IPR018109">
    <property type="entry name" value="Folylpolyglutamate_synth_CS"/>
</dbReference>
<evidence type="ECO:0000256" key="4">
    <source>
        <dbReference type="ARBA" id="ARBA00005150"/>
    </source>
</evidence>
<sequence length="422" mass="46369">MSFTYQQALEFLNTLQSKGIRPGLKNIALALARFGNPQFQFPAVHIGGTNGKGSTAAITANILKTAGYKVGLFTSPHLHSVRERIQINSQHISQADFASMVKEIKDGLSIDLTYFEFLTLMAFFYFAQNKVDIGVIEVGLGGRLDATNLLLPKVTIVTNVHLDHQHWLGRSLKSIALEKGGIIKYNTPFITGVKQKDLISLLQKICKLKNASFYQIGADIRYRRGKHGFSYFGLKRHLSHLKLGLKGEYQIKNATLALGAIEVLEKVGFTVKDKHIQKGLKSVSWPGRFEVITSSPKVILDVAHNPAGAMALKKNLSSYNKNLVLILGIMQDKNIKKIMKILAPLAQIVIVTSPQTPRAAKAELLSNIAKNYCSHIKIIPSVSQAITTALSIATSNDLVLVTGSLYTVAEAREALRLRCLGK</sequence>
<feature type="domain" description="Mur ligase C-terminal" evidence="24">
    <location>
        <begin position="287"/>
        <end position="404"/>
    </location>
</feature>
<comment type="subunit">
    <text evidence="6">Monomer.</text>
</comment>
<dbReference type="EMBL" id="CP013015">
    <property type="protein sequence ID" value="AMM40651.1"/>
    <property type="molecule type" value="Genomic_DNA"/>
</dbReference>
<dbReference type="Proteomes" id="UP000070560">
    <property type="component" value="Chromosome"/>
</dbReference>
<evidence type="ECO:0000256" key="16">
    <source>
        <dbReference type="ARBA" id="ARBA00030048"/>
    </source>
</evidence>
<dbReference type="GO" id="GO:0046872">
    <property type="term" value="F:metal ion binding"/>
    <property type="evidence" value="ECO:0007669"/>
    <property type="project" value="UniProtKB-KW"/>
</dbReference>
<reference evidence="26 27" key="1">
    <citation type="submission" date="2015-10" db="EMBL/GenBank/DDBJ databases">
        <title>Candidatus Desulfofervidus auxilii, a hydrogenotrophic sulfate-reducing bacterium involved in the thermophilic anaerobic oxidation of methane.</title>
        <authorList>
            <person name="Krukenberg V."/>
            <person name="Richter M."/>
            <person name="Wegener G."/>
        </authorList>
    </citation>
    <scope>NUCLEOTIDE SEQUENCE [LARGE SCALE GENOMIC DNA]</scope>
    <source>
        <strain evidence="26 27">HS1</strain>
    </source>
</reference>
<dbReference type="UniPathway" id="UPA00077">
    <property type="reaction ID" value="UER00157"/>
</dbReference>
<evidence type="ECO:0000313" key="27">
    <source>
        <dbReference type="Proteomes" id="UP000070560"/>
    </source>
</evidence>
<evidence type="ECO:0000256" key="9">
    <source>
        <dbReference type="ARBA" id="ARBA00019357"/>
    </source>
</evidence>
<evidence type="ECO:0000259" key="25">
    <source>
        <dbReference type="Pfam" id="PF08245"/>
    </source>
</evidence>
<feature type="domain" description="Mur ligase central" evidence="25">
    <location>
        <begin position="46"/>
        <end position="260"/>
    </location>
</feature>
<dbReference type="PIRSF" id="PIRSF001563">
    <property type="entry name" value="Folylpolyglu_synth"/>
    <property type="match status" value="1"/>
</dbReference>
<evidence type="ECO:0000256" key="7">
    <source>
        <dbReference type="ARBA" id="ARBA00013023"/>
    </source>
</evidence>
<dbReference type="PANTHER" id="PTHR11136">
    <property type="entry name" value="FOLYLPOLYGLUTAMATE SYNTHASE-RELATED"/>
    <property type="match status" value="1"/>
</dbReference>
<evidence type="ECO:0000259" key="24">
    <source>
        <dbReference type="Pfam" id="PF02875"/>
    </source>
</evidence>
<evidence type="ECO:0000256" key="1">
    <source>
        <dbReference type="ARBA" id="ARBA00001946"/>
    </source>
</evidence>
<accession>A0A7U4THW6</accession>
<dbReference type="GO" id="GO:0008841">
    <property type="term" value="F:dihydrofolate synthase activity"/>
    <property type="evidence" value="ECO:0007669"/>
    <property type="project" value="UniProtKB-EC"/>
</dbReference>
<comment type="catalytic activity">
    <reaction evidence="19">
        <text>(6S)-5,6,7,8-tetrahydrofolyl-(gamma-L-Glu)(n) + L-glutamate + ATP = (6S)-5,6,7,8-tetrahydrofolyl-(gamma-L-Glu)(n+1) + ADP + phosphate + H(+)</text>
        <dbReference type="Rhea" id="RHEA:10580"/>
        <dbReference type="Rhea" id="RHEA-COMP:14738"/>
        <dbReference type="Rhea" id="RHEA-COMP:14740"/>
        <dbReference type="ChEBI" id="CHEBI:15378"/>
        <dbReference type="ChEBI" id="CHEBI:29985"/>
        <dbReference type="ChEBI" id="CHEBI:30616"/>
        <dbReference type="ChEBI" id="CHEBI:43474"/>
        <dbReference type="ChEBI" id="CHEBI:141005"/>
        <dbReference type="ChEBI" id="CHEBI:456216"/>
        <dbReference type="EC" id="6.3.2.17"/>
    </reaction>
</comment>
<evidence type="ECO:0000256" key="17">
    <source>
        <dbReference type="ARBA" id="ARBA00030592"/>
    </source>
</evidence>
<evidence type="ECO:0000256" key="5">
    <source>
        <dbReference type="ARBA" id="ARBA00008276"/>
    </source>
</evidence>
<dbReference type="PROSITE" id="PS01012">
    <property type="entry name" value="FOLYLPOLYGLU_SYNT_2"/>
    <property type="match status" value="1"/>
</dbReference>
<dbReference type="Pfam" id="PF08245">
    <property type="entry name" value="Mur_ligase_M"/>
    <property type="match status" value="1"/>
</dbReference>
<keyword evidence="10 23" id="KW-0436">Ligase</keyword>
<evidence type="ECO:0000256" key="2">
    <source>
        <dbReference type="ARBA" id="ARBA00002714"/>
    </source>
</evidence>
<dbReference type="InterPro" id="IPR004101">
    <property type="entry name" value="Mur_ligase_C"/>
</dbReference>
<evidence type="ECO:0000256" key="15">
    <source>
        <dbReference type="ARBA" id="ARBA00022909"/>
    </source>
</evidence>
<evidence type="ECO:0000256" key="12">
    <source>
        <dbReference type="ARBA" id="ARBA00022741"/>
    </source>
</evidence>
<evidence type="ECO:0000256" key="8">
    <source>
        <dbReference type="ARBA" id="ARBA00013025"/>
    </source>
</evidence>
<evidence type="ECO:0000256" key="10">
    <source>
        <dbReference type="ARBA" id="ARBA00022598"/>
    </source>
</evidence>
<keyword evidence="11" id="KW-0479">Metal-binding</keyword>
<evidence type="ECO:0000256" key="20">
    <source>
        <dbReference type="ARBA" id="ARBA00047808"/>
    </source>
</evidence>
<dbReference type="EC" id="6.3.2.17" evidence="8"/>
<keyword evidence="13 23" id="KW-0067">ATP-binding</keyword>
<evidence type="ECO:0000256" key="18">
    <source>
        <dbReference type="ARBA" id="ARBA00032510"/>
    </source>
</evidence>
<dbReference type="SUPFAM" id="SSF53623">
    <property type="entry name" value="MurD-like peptide ligases, catalytic domain"/>
    <property type="match status" value="1"/>
</dbReference>
<evidence type="ECO:0000256" key="21">
    <source>
        <dbReference type="ARBA" id="ARBA00049035"/>
    </source>
</evidence>
<dbReference type="GO" id="GO:0046656">
    <property type="term" value="P:folic acid biosynthetic process"/>
    <property type="evidence" value="ECO:0007669"/>
    <property type="project" value="UniProtKB-KW"/>
</dbReference>
<dbReference type="PROSITE" id="PS01011">
    <property type="entry name" value="FOLYLPOLYGLU_SYNT_1"/>
    <property type="match status" value="1"/>
</dbReference>
<dbReference type="GO" id="GO:0005737">
    <property type="term" value="C:cytoplasm"/>
    <property type="evidence" value="ECO:0007669"/>
    <property type="project" value="TreeGrafter"/>
</dbReference>
<dbReference type="NCBIfam" id="TIGR01499">
    <property type="entry name" value="folC"/>
    <property type="match status" value="1"/>
</dbReference>
<dbReference type="InterPro" id="IPR001645">
    <property type="entry name" value="Folylpolyglutamate_synth"/>
</dbReference>
<comment type="pathway">
    <text evidence="3">Cofactor biosynthesis; tetrahydrofolate biosynthesis; 7,8-dihydrofolate from 2-amino-4-hydroxy-6-hydroxymethyl-7,8-dihydropteridine diphosphate and 4-aminobenzoate: step 2/2.</text>
</comment>
<dbReference type="Gene3D" id="3.90.190.20">
    <property type="entry name" value="Mur ligase, C-terminal domain"/>
    <property type="match status" value="1"/>
</dbReference>
<evidence type="ECO:0000256" key="13">
    <source>
        <dbReference type="ARBA" id="ARBA00022840"/>
    </source>
</evidence>
<dbReference type="SUPFAM" id="SSF53244">
    <property type="entry name" value="MurD-like peptide ligases, peptide-binding domain"/>
    <property type="match status" value="1"/>
</dbReference>
<dbReference type="InterPro" id="IPR013221">
    <property type="entry name" value="Mur_ligase_cen"/>
</dbReference>
<evidence type="ECO:0000313" key="26">
    <source>
        <dbReference type="EMBL" id="AMM40651.1"/>
    </source>
</evidence>
<keyword evidence="12 23" id="KW-0547">Nucleotide-binding</keyword>
<gene>
    <name evidence="26" type="ORF">HS1_000847</name>
</gene>
<name>A0A7U4THW6_DESA2</name>
<comment type="catalytic activity">
    <reaction evidence="20">
        <text>10-formyltetrahydrofolyl-(gamma-L-Glu)(n) + L-glutamate + ATP = 10-formyltetrahydrofolyl-(gamma-L-Glu)(n+1) + ADP + phosphate + H(+)</text>
        <dbReference type="Rhea" id="RHEA:51904"/>
        <dbReference type="Rhea" id="RHEA-COMP:13088"/>
        <dbReference type="Rhea" id="RHEA-COMP:14300"/>
        <dbReference type="ChEBI" id="CHEBI:15378"/>
        <dbReference type="ChEBI" id="CHEBI:29985"/>
        <dbReference type="ChEBI" id="CHEBI:30616"/>
        <dbReference type="ChEBI" id="CHEBI:43474"/>
        <dbReference type="ChEBI" id="CHEBI:134413"/>
        <dbReference type="ChEBI" id="CHEBI:456216"/>
        <dbReference type="EC" id="6.3.2.17"/>
    </reaction>
</comment>
<comment type="similarity">
    <text evidence="5 23">Belongs to the folylpolyglutamate synthase family.</text>
</comment>